<dbReference type="NCBIfam" id="TIGR00516">
    <property type="entry name" value="acpS"/>
    <property type="match status" value="1"/>
</dbReference>
<evidence type="ECO:0000256" key="1">
    <source>
        <dbReference type="ARBA" id="ARBA00022516"/>
    </source>
</evidence>
<proteinExistence type="inferred from homology"/>
<keyword evidence="6" id="KW-0443">Lipid metabolism</keyword>
<keyword evidence="3" id="KW-0479">Metal-binding</keyword>
<dbReference type="EMBL" id="KL142368">
    <property type="protein sequence ID" value="KDR83806.1"/>
    <property type="molecule type" value="Genomic_DNA"/>
</dbReference>
<evidence type="ECO:0000256" key="2">
    <source>
        <dbReference type="ARBA" id="ARBA00022679"/>
    </source>
</evidence>
<keyword evidence="4" id="KW-0276">Fatty acid metabolism</keyword>
<evidence type="ECO:0000256" key="5">
    <source>
        <dbReference type="ARBA" id="ARBA00022842"/>
    </source>
</evidence>
<evidence type="ECO:0000313" key="9">
    <source>
        <dbReference type="EMBL" id="KDR83806.1"/>
    </source>
</evidence>
<dbReference type="HAMAP" id="MF_00101">
    <property type="entry name" value="AcpS"/>
    <property type="match status" value="1"/>
</dbReference>
<feature type="domain" description="4'-phosphopantetheinyl transferase" evidence="8">
    <location>
        <begin position="5"/>
        <end position="92"/>
    </location>
</feature>
<evidence type="ECO:0000313" key="10">
    <source>
        <dbReference type="Proteomes" id="UP000027222"/>
    </source>
</evidence>
<evidence type="ECO:0000256" key="3">
    <source>
        <dbReference type="ARBA" id="ARBA00022723"/>
    </source>
</evidence>
<organism evidence="9 10">
    <name type="scientific">Galerina marginata (strain CBS 339.88)</name>
    <dbReference type="NCBI Taxonomy" id="685588"/>
    <lineage>
        <taxon>Eukaryota</taxon>
        <taxon>Fungi</taxon>
        <taxon>Dikarya</taxon>
        <taxon>Basidiomycota</taxon>
        <taxon>Agaricomycotina</taxon>
        <taxon>Agaricomycetes</taxon>
        <taxon>Agaricomycetidae</taxon>
        <taxon>Agaricales</taxon>
        <taxon>Agaricineae</taxon>
        <taxon>Strophariaceae</taxon>
        <taxon>Galerina</taxon>
    </lineage>
</organism>
<reference evidence="10" key="1">
    <citation type="journal article" date="2014" name="Proc. Natl. Acad. Sci. U.S.A.">
        <title>Extensive sampling of basidiomycete genomes demonstrates inadequacy of the white-rot/brown-rot paradigm for wood decay fungi.</title>
        <authorList>
            <person name="Riley R."/>
            <person name="Salamov A.A."/>
            <person name="Brown D.W."/>
            <person name="Nagy L.G."/>
            <person name="Floudas D."/>
            <person name="Held B.W."/>
            <person name="Levasseur A."/>
            <person name="Lombard V."/>
            <person name="Morin E."/>
            <person name="Otillar R."/>
            <person name="Lindquist E.A."/>
            <person name="Sun H."/>
            <person name="LaButti K.M."/>
            <person name="Schmutz J."/>
            <person name="Jabbour D."/>
            <person name="Luo H."/>
            <person name="Baker S.E."/>
            <person name="Pisabarro A.G."/>
            <person name="Walton J.D."/>
            <person name="Blanchette R.A."/>
            <person name="Henrissat B."/>
            <person name="Martin F."/>
            <person name="Cullen D."/>
            <person name="Hibbett D.S."/>
            <person name="Grigoriev I.V."/>
        </authorList>
    </citation>
    <scope>NUCLEOTIDE SEQUENCE [LARGE SCALE GENOMIC DNA]</scope>
    <source>
        <strain evidence="10">CBS 339.88</strain>
    </source>
</reference>
<dbReference type="InterPro" id="IPR002582">
    <property type="entry name" value="ACPS"/>
</dbReference>
<dbReference type="Pfam" id="PF01648">
    <property type="entry name" value="ACPS"/>
    <property type="match status" value="1"/>
</dbReference>
<evidence type="ECO:0000256" key="7">
    <source>
        <dbReference type="ARBA" id="ARBA00023160"/>
    </source>
</evidence>
<protein>
    <recommendedName>
        <fullName evidence="8">4'-phosphopantetheinyl transferase domain-containing protein</fullName>
    </recommendedName>
</protein>
<dbReference type="STRING" id="685588.A0A067TKW0"/>
<accession>A0A067TKW0</accession>
<dbReference type="HOGENOM" id="CLU_089696_3_2_1"/>
<keyword evidence="7" id="KW-0275">Fatty acid biosynthesis</keyword>
<evidence type="ECO:0000259" key="8">
    <source>
        <dbReference type="Pfam" id="PF01648"/>
    </source>
</evidence>
<dbReference type="GO" id="GO:0006633">
    <property type="term" value="P:fatty acid biosynthetic process"/>
    <property type="evidence" value="ECO:0007669"/>
    <property type="project" value="UniProtKB-KW"/>
</dbReference>
<keyword evidence="10" id="KW-1185">Reference proteome</keyword>
<evidence type="ECO:0000256" key="4">
    <source>
        <dbReference type="ARBA" id="ARBA00022832"/>
    </source>
</evidence>
<keyword evidence="1" id="KW-0444">Lipid biosynthesis</keyword>
<dbReference type="InterPro" id="IPR008278">
    <property type="entry name" value="4-PPantetheinyl_Trfase_dom"/>
</dbReference>
<dbReference type="Gene3D" id="3.90.470.20">
    <property type="entry name" value="4'-phosphopantetheinyl transferase domain"/>
    <property type="match status" value="1"/>
</dbReference>
<sequence>MTILGIGVDLVHVPRIAALLSRRKPDRFAARILSKEEYAQWQSLGISSDRIQFLAVRWCVKEAAYKAMYPAIQLSWKEITYHSTSTLGQKPFIIYHPLAAENTKKVGRTHVSVSHDGEYVYSSVLVE</sequence>
<keyword evidence="5" id="KW-0460">Magnesium</keyword>
<dbReference type="OrthoDB" id="15433at2759"/>
<dbReference type="AlphaFoldDB" id="A0A067TKW0"/>
<dbReference type="GO" id="GO:0000287">
    <property type="term" value="F:magnesium ion binding"/>
    <property type="evidence" value="ECO:0007669"/>
    <property type="project" value="InterPro"/>
</dbReference>
<gene>
    <name evidence="9" type="ORF">GALMADRAFT_37747</name>
</gene>
<dbReference type="GO" id="GO:0008897">
    <property type="term" value="F:holo-[acyl-carrier-protein] synthase activity"/>
    <property type="evidence" value="ECO:0007669"/>
    <property type="project" value="InterPro"/>
</dbReference>
<name>A0A067TKW0_GALM3</name>
<dbReference type="Proteomes" id="UP000027222">
    <property type="component" value="Unassembled WGS sequence"/>
</dbReference>
<dbReference type="NCBIfam" id="TIGR00556">
    <property type="entry name" value="pantethn_trn"/>
    <property type="match status" value="1"/>
</dbReference>
<dbReference type="SUPFAM" id="SSF56214">
    <property type="entry name" value="4'-phosphopantetheinyl transferase"/>
    <property type="match status" value="1"/>
</dbReference>
<feature type="non-terminal residue" evidence="9">
    <location>
        <position position="127"/>
    </location>
</feature>
<keyword evidence="2" id="KW-0808">Transferase</keyword>
<evidence type="ECO:0000256" key="6">
    <source>
        <dbReference type="ARBA" id="ARBA00023098"/>
    </source>
</evidence>
<dbReference type="InterPro" id="IPR004568">
    <property type="entry name" value="Ppantetheine-prot_Trfase_dom"/>
</dbReference>
<dbReference type="InterPro" id="IPR037143">
    <property type="entry name" value="4-PPantetheinyl_Trfase_dom_sf"/>
</dbReference>